<feature type="domain" description="C3H1-type" evidence="9">
    <location>
        <begin position="241"/>
        <end position="263"/>
    </location>
</feature>
<feature type="region of interest" description="Disordered" evidence="8">
    <location>
        <begin position="526"/>
        <end position="548"/>
    </location>
</feature>
<dbReference type="SMART" id="SM00356">
    <property type="entry name" value="ZnF_C3H1"/>
    <property type="match status" value="2"/>
</dbReference>
<dbReference type="InterPro" id="IPR057444">
    <property type="entry name" value="Znf-CCCH_AtC3H23-like"/>
</dbReference>
<evidence type="ECO:0000256" key="8">
    <source>
        <dbReference type="SAM" id="MobiDB-lite"/>
    </source>
</evidence>
<evidence type="ECO:0000256" key="1">
    <source>
        <dbReference type="ARBA" id="ARBA00022723"/>
    </source>
</evidence>
<dbReference type="FunFam" id="3.30.1370.210:FF:000009">
    <property type="entry name" value="Zinc finger CCCH domain-containing protein 66"/>
    <property type="match status" value="1"/>
</dbReference>
<reference evidence="10" key="1">
    <citation type="submission" date="2020-07" db="EMBL/GenBank/DDBJ databases">
        <title>Ethylene signaling mediates host invasion by parasitic plants.</title>
        <authorList>
            <person name="Yoshida S."/>
        </authorList>
    </citation>
    <scope>NUCLEOTIDE SEQUENCE</scope>
    <source>
        <strain evidence="10">Okayama</strain>
    </source>
</reference>
<dbReference type="Pfam" id="PF18044">
    <property type="entry name" value="zf-CCCH_4"/>
    <property type="match status" value="1"/>
</dbReference>
<dbReference type="OrthoDB" id="410307at2759"/>
<keyword evidence="4 7" id="KW-0862">Zinc</keyword>
<gene>
    <name evidence="10" type="ORF">PHJA_000629700</name>
</gene>
<dbReference type="PROSITE" id="PS50088">
    <property type="entry name" value="ANK_REPEAT"/>
    <property type="match status" value="1"/>
</dbReference>
<name>A0A830BHI8_9LAMI</name>
<dbReference type="InterPro" id="IPR036770">
    <property type="entry name" value="Ankyrin_rpt-contain_sf"/>
</dbReference>
<sequence length="580" mass="64524">MNRTTKLSIETEDSFSSLLEFAANNDVDAFRRSIELDLSAVDEPGLWLVRRKGSKQITHEERTPLMVAATYGSADVLRLIVALPEVDLNRACGHDKWTPLHCASSGGSVDAFDAIKLLLSAGADPNIEDASGRRPIDVIVAHPKLPVNKSALEDLLMNNSSDFTMSPRSPSDYSKKQYPADPSLPDIRNSIYSSDEFRMFSFKVRPCSRAYSHDWTECPFVHPGENARRRDPRKYHYSCVPCPEFRKGACRRGDMCEYAHGVFECWLHPAQYRTRLCKDGPGCGRQVCFFAHAHDELRPLYVSTGSGVPSPRSPASFMDMAALSPNGPVCWPQPNVPALHLPGSNIQSSRLRSSLSARDIPPEDFNLLRDFDAYLMPNSPMLGRSNLDDLFSAETISSPRFSSPTHKSAVINQFQHQNILSPINTNGFSSPRNMEHPFLQMSPRSIETGSPLSARLSAFVQRERHQQQQMHSLGNSPTGWAKWGPPTNGKADWSVGGDDQACLRRSAEFKDEGDEPDLSWVQSLVKESPPPEMMHNKPADERSGAGSSGECLNLDSQIECIDHSVLGTWLEQMQLDRLVV</sequence>
<keyword evidence="11" id="KW-1185">Reference proteome</keyword>
<protein>
    <submittedName>
        <fullName evidence="10">Zinc finger CCCH domain-containing protein 30</fullName>
    </submittedName>
</protein>
<evidence type="ECO:0000313" key="10">
    <source>
        <dbReference type="EMBL" id="GFP84859.1"/>
    </source>
</evidence>
<evidence type="ECO:0000256" key="2">
    <source>
        <dbReference type="ARBA" id="ARBA00022737"/>
    </source>
</evidence>
<dbReference type="GO" id="GO:0006355">
    <property type="term" value="P:regulation of DNA-templated transcription"/>
    <property type="evidence" value="ECO:0007669"/>
    <property type="project" value="UniProtKB-ARBA"/>
</dbReference>
<dbReference type="GO" id="GO:0008270">
    <property type="term" value="F:zinc ion binding"/>
    <property type="evidence" value="ECO:0007669"/>
    <property type="project" value="UniProtKB-KW"/>
</dbReference>
<evidence type="ECO:0000256" key="4">
    <source>
        <dbReference type="ARBA" id="ARBA00022833"/>
    </source>
</evidence>
<evidence type="ECO:0000259" key="9">
    <source>
        <dbReference type="PROSITE" id="PS50103"/>
    </source>
</evidence>
<accession>A0A830BHI8</accession>
<dbReference type="SUPFAM" id="SSF48403">
    <property type="entry name" value="Ankyrin repeat"/>
    <property type="match status" value="1"/>
</dbReference>
<dbReference type="PRINTS" id="PR01415">
    <property type="entry name" value="ANKYRIN"/>
</dbReference>
<dbReference type="Gene3D" id="1.25.40.20">
    <property type="entry name" value="Ankyrin repeat-containing domain"/>
    <property type="match status" value="1"/>
</dbReference>
<organism evidence="10 11">
    <name type="scientific">Phtheirospermum japonicum</name>
    <dbReference type="NCBI Taxonomy" id="374723"/>
    <lineage>
        <taxon>Eukaryota</taxon>
        <taxon>Viridiplantae</taxon>
        <taxon>Streptophyta</taxon>
        <taxon>Embryophyta</taxon>
        <taxon>Tracheophyta</taxon>
        <taxon>Spermatophyta</taxon>
        <taxon>Magnoliopsida</taxon>
        <taxon>eudicotyledons</taxon>
        <taxon>Gunneridae</taxon>
        <taxon>Pentapetalae</taxon>
        <taxon>asterids</taxon>
        <taxon>lamiids</taxon>
        <taxon>Lamiales</taxon>
        <taxon>Orobanchaceae</taxon>
        <taxon>Orobanchaceae incertae sedis</taxon>
        <taxon>Phtheirospermum</taxon>
    </lineage>
</organism>
<evidence type="ECO:0000313" key="11">
    <source>
        <dbReference type="Proteomes" id="UP000653305"/>
    </source>
</evidence>
<feature type="repeat" description="ANK" evidence="6">
    <location>
        <begin position="95"/>
        <end position="130"/>
    </location>
</feature>
<dbReference type="PROSITE" id="PS50103">
    <property type="entry name" value="ZF_C3H1"/>
    <property type="match status" value="1"/>
</dbReference>
<dbReference type="InterPro" id="IPR045234">
    <property type="entry name" value="Unkempt-like"/>
</dbReference>
<dbReference type="InterPro" id="IPR041367">
    <property type="entry name" value="Znf-CCCH_4"/>
</dbReference>
<evidence type="ECO:0000256" key="7">
    <source>
        <dbReference type="PROSITE-ProRule" id="PRU00723"/>
    </source>
</evidence>
<dbReference type="InterPro" id="IPR002110">
    <property type="entry name" value="Ankyrin_rpt"/>
</dbReference>
<dbReference type="PROSITE" id="PS50297">
    <property type="entry name" value="ANK_REP_REGION"/>
    <property type="match status" value="1"/>
</dbReference>
<keyword evidence="2" id="KW-0677">Repeat</keyword>
<dbReference type="InterPro" id="IPR000571">
    <property type="entry name" value="Znf_CCCH"/>
</dbReference>
<evidence type="ECO:0000256" key="3">
    <source>
        <dbReference type="ARBA" id="ARBA00022771"/>
    </source>
</evidence>
<feature type="region of interest" description="Disordered" evidence="8">
    <location>
        <begin position="469"/>
        <end position="494"/>
    </location>
</feature>
<dbReference type="EMBL" id="BMAC01000095">
    <property type="protein sequence ID" value="GFP84859.1"/>
    <property type="molecule type" value="Genomic_DNA"/>
</dbReference>
<dbReference type="AlphaFoldDB" id="A0A830BHI8"/>
<comment type="caution">
    <text evidence="10">The sequence shown here is derived from an EMBL/GenBank/DDBJ whole genome shotgun (WGS) entry which is preliminary data.</text>
</comment>
<dbReference type="PANTHER" id="PTHR14493">
    <property type="entry name" value="UNKEMPT FAMILY MEMBER"/>
    <property type="match status" value="1"/>
</dbReference>
<keyword evidence="5" id="KW-0238">DNA-binding</keyword>
<dbReference type="Pfam" id="PF12796">
    <property type="entry name" value="Ank_2"/>
    <property type="match status" value="1"/>
</dbReference>
<dbReference type="Gene3D" id="3.30.1370.210">
    <property type="match status" value="1"/>
</dbReference>
<dbReference type="PANTHER" id="PTHR14493:SF50">
    <property type="entry name" value="RING FINGER PROTEIN UNKEMPT"/>
    <property type="match status" value="1"/>
</dbReference>
<dbReference type="GO" id="GO:0003677">
    <property type="term" value="F:DNA binding"/>
    <property type="evidence" value="ECO:0007669"/>
    <property type="project" value="UniProtKB-KW"/>
</dbReference>
<dbReference type="SMART" id="SM00248">
    <property type="entry name" value="ANK"/>
    <property type="match status" value="2"/>
</dbReference>
<keyword evidence="3 7" id="KW-0863">Zinc-finger</keyword>
<dbReference type="Pfam" id="PF25512">
    <property type="entry name" value="zf-CCCH_AtC3H23"/>
    <property type="match status" value="1"/>
</dbReference>
<feature type="compositionally biased region" description="Basic and acidic residues" evidence="8">
    <location>
        <begin position="534"/>
        <end position="543"/>
    </location>
</feature>
<proteinExistence type="predicted"/>
<keyword evidence="1 7" id="KW-0479">Metal-binding</keyword>
<evidence type="ECO:0000256" key="6">
    <source>
        <dbReference type="PROSITE-ProRule" id="PRU00023"/>
    </source>
</evidence>
<keyword evidence="6" id="KW-0040">ANK repeat</keyword>
<feature type="compositionally biased region" description="Polar residues" evidence="8">
    <location>
        <begin position="469"/>
        <end position="478"/>
    </location>
</feature>
<dbReference type="Proteomes" id="UP000653305">
    <property type="component" value="Unassembled WGS sequence"/>
</dbReference>
<feature type="zinc finger region" description="C3H1-type" evidence="7">
    <location>
        <begin position="241"/>
        <end position="263"/>
    </location>
</feature>
<evidence type="ECO:0000256" key="5">
    <source>
        <dbReference type="ARBA" id="ARBA00023125"/>
    </source>
</evidence>